<gene>
    <name evidence="1" type="ORF">E6Q11_04310</name>
</gene>
<accession>A0A5C7J503</accession>
<proteinExistence type="predicted"/>
<dbReference type="EMBL" id="SSDS01000070">
    <property type="protein sequence ID" value="TXG76595.1"/>
    <property type="molecule type" value="Genomic_DNA"/>
</dbReference>
<organism evidence="1 2">
    <name type="scientific">Candidatus Dojkabacteria bacterium</name>
    <dbReference type="NCBI Taxonomy" id="2099670"/>
    <lineage>
        <taxon>Bacteria</taxon>
        <taxon>Candidatus Dojkabacteria</taxon>
    </lineage>
</organism>
<evidence type="ECO:0000313" key="1">
    <source>
        <dbReference type="EMBL" id="TXG76595.1"/>
    </source>
</evidence>
<dbReference type="AlphaFoldDB" id="A0A5C7J503"/>
<comment type="caution">
    <text evidence="1">The sequence shown here is derived from an EMBL/GenBank/DDBJ whole genome shotgun (WGS) entry which is preliminary data.</text>
</comment>
<name>A0A5C7J503_9BACT</name>
<sequence length="93" mass="11181">MTDIETQQYSEDRKKFIDGLKTHIKAMQCYIDQFQTDSEMMSMIDFQKDIVNMVCDKLFSNNGEFKTLDYIQNTPFFAKSFSRLWKKINRKNK</sequence>
<protein>
    <submittedName>
        <fullName evidence="1">Uncharacterized protein</fullName>
    </submittedName>
</protein>
<dbReference type="Proteomes" id="UP000321026">
    <property type="component" value="Unassembled WGS sequence"/>
</dbReference>
<evidence type="ECO:0000313" key="2">
    <source>
        <dbReference type="Proteomes" id="UP000321026"/>
    </source>
</evidence>
<reference evidence="1 2" key="1">
    <citation type="submission" date="2018-09" db="EMBL/GenBank/DDBJ databases">
        <title>Metagenome Assembled Genomes from an Advanced Water Purification Facility.</title>
        <authorList>
            <person name="Stamps B.W."/>
            <person name="Spear J.R."/>
        </authorList>
    </citation>
    <scope>NUCLEOTIDE SEQUENCE [LARGE SCALE GENOMIC DNA]</scope>
    <source>
        <strain evidence="1">Bin_63_2</strain>
    </source>
</reference>